<comment type="similarity">
    <text evidence="1 7">Belongs to the nitroreductase family.</text>
</comment>
<proteinExistence type="inferred from homology"/>
<dbReference type="RefSeq" id="WP_100344579.1">
    <property type="nucleotide sequence ID" value="NZ_PGFB01000003.1"/>
</dbReference>
<dbReference type="PIRSF" id="PIRSF000232">
    <property type="entry name" value="YdjA"/>
    <property type="match status" value="1"/>
</dbReference>
<keyword evidence="12" id="KW-1185">Reference proteome</keyword>
<dbReference type="InterPro" id="IPR052530">
    <property type="entry name" value="NAD(P)H_nitroreductase"/>
</dbReference>
<dbReference type="SUPFAM" id="SSF55469">
    <property type="entry name" value="FMN-dependent nitroreductase-like"/>
    <property type="match status" value="1"/>
</dbReference>
<feature type="binding site" evidence="8">
    <location>
        <position position="40"/>
    </location>
    <ligand>
        <name>FMN</name>
        <dbReference type="ChEBI" id="CHEBI:58210"/>
        <note>ligand shared between dimeric partners</note>
    </ligand>
</feature>
<feature type="binding site" description="in other chain" evidence="8">
    <location>
        <begin position="129"/>
        <end position="131"/>
    </location>
    <ligand>
        <name>FMN</name>
        <dbReference type="ChEBI" id="CHEBI:58210"/>
        <note>ligand shared between dimeric partners</note>
    </ligand>
</feature>
<dbReference type="Pfam" id="PF00881">
    <property type="entry name" value="Nitroreductase"/>
    <property type="match status" value="1"/>
</dbReference>
<dbReference type="GO" id="GO:0016491">
    <property type="term" value="F:oxidoreductase activity"/>
    <property type="evidence" value="ECO:0007669"/>
    <property type="project" value="UniProtKB-UniRule"/>
</dbReference>
<organism evidence="11 12">
    <name type="scientific">Compostimonas suwonensis</name>
    <dbReference type="NCBI Taxonomy" id="1048394"/>
    <lineage>
        <taxon>Bacteria</taxon>
        <taxon>Bacillati</taxon>
        <taxon>Actinomycetota</taxon>
        <taxon>Actinomycetes</taxon>
        <taxon>Micrococcales</taxon>
        <taxon>Microbacteriaceae</taxon>
        <taxon>Compostimonas</taxon>
    </lineage>
</organism>
<evidence type="ECO:0000256" key="4">
    <source>
        <dbReference type="ARBA" id="ARBA00022857"/>
    </source>
</evidence>
<feature type="binding site" evidence="8">
    <location>
        <position position="36"/>
    </location>
    <ligand>
        <name>FMN</name>
        <dbReference type="ChEBI" id="CHEBI:58210"/>
        <note>ligand shared between dimeric partners</note>
    </ligand>
</feature>
<evidence type="ECO:0000313" key="12">
    <source>
        <dbReference type="Proteomes" id="UP000230161"/>
    </source>
</evidence>
<comment type="cofactor">
    <cofactor evidence="8">
        <name>FMN</name>
        <dbReference type="ChEBI" id="CHEBI:58210"/>
    </cofactor>
    <text evidence="8">Binds 1 FMN per subunit.</text>
</comment>
<name>A0A2M9BVI5_9MICO</name>
<protein>
    <recommendedName>
        <fullName evidence="7">Putative NAD(P)H nitroreductase</fullName>
        <ecNumber evidence="7">1.-.-.-</ecNumber>
    </recommendedName>
</protein>
<sequence>MTSALDAAARRRSHSRVTDDAPSHEELLPLVAAAGRVADHSSLEPWRIIELRGDARNRLGAALAKGAHARGSEAEKLAAKPLRASLLLAIVVSHHPSRKVAKWEQSAVASGVAHTLSLLLDEAGWGVFWRTGEYTRTKPVEKMHGLAKNEQLLGWLYVGGVPERDRETRVKTVDAAKFLTVLD</sequence>
<feature type="region of interest" description="Disordered" evidence="9">
    <location>
        <begin position="1"/>
        <end position="22"/>
    </location>
</feature>
<dbReference type="InterPro" id="IPR026021">
    <property type="entry name" value="YdjA-like"/>
</dbReference>
<evidence type="ECO:0000256" key="7">
    <source>
        <dbReference type="PIRNR" id="PIRNR000232"/>
    </source>
</evidence>
<dbReference type="InterPro" id="IPR029479">
    <property type="entry name" value="Nitroreductase"/>
</dbReference>
<evidence type="ECO:0000256" key="1">
    <source>
        <dbReference type="ARBA" id="ARBA00007118"/>
    </source>
</evidence>
<accession>A0A2M9BVI5</accession>
<evidence type="ECO:0000313" key="11">
    <source>
        <dbReference type="EMBL" id="PJJ61963.1"/>
    </source>
</evidence>
<gene>
    <name evidence="11" type="ORF">CLV54_1754</name>
</gene>
<keyword evidence="3 7" id="KW-0288">FMN</keyword>
<keyword evidence="4 7" id="KW-0521">NADP</keyword>
<evidence type="ECO:0000256" key="6">
    <source>
        <dbReference type="ARBA" id="ARBA00023027"/>
    </source>
</evidence>
<evidence type="ECO:0000256" key="3">
    <source>
        <dbReference type="ARBA" id="ARBA00022643"/>
    </source>
</evidence>
<dbReference type="Gene3D" id="3.40.109.10">
    <property type="entry name" value="NADH Oxidase"/>
    <property type="match status" value="1"/>
</dbReference>
<dbReference type="EC" id="1.-.-.-" evidence="7"/>
<evidence type="ECO:0000256" key="8">
    <source>
        <dbReference type="PIRSR" id="PIRSR000232-1"/>
    </source>
</evidence>
<comment type="caution">
    <text evidence="11">The sequence shown here is derived from an EMBL/GenBank/DDBJ whole genome shotgun (WGS) entry which is preliminary data.</text>
</comment>
<dbReference type="Proteomes" id="UP000230161">
    <property type="component" value="Unassembled WGS sequence"/>
</dbReference>
<dbReference type="PANTHER" id="PTHR43821">
    <property type="entry name" value="NAD(P)H NITROREDUCTASE YDJA-RELATED"/>
    <property type="match status" value="1"/>
</dbReference>
<evidence type="ECO:0000256" key="5">
    <source>
        <dbReference type="ARBA" id="ARBA00023002"/>
    </source>
</evidence>
<feature type="domain" description="Nitroreductase" evidence="10">
    <location>
        <begin position="9"/>
        <end position="159"/>
    </location>
</feature>
<dbReference type="AlphaFoldDB" id="A0A2M9BVI5"/>
<dbReference type="InterPro" id="IPR000415">
    <property type="entry name" value="Nitroreductase-like"/>
</dbReference>
<evidence type="ECO:0000256" key="2">
    <source>
        <dbReference type="ARBA" id="ARBA00022630"/>
    </source>
</evidence>
<dbReference type="OrthoDB" id="3268470at2"/>
<keyword evidence="6 7" id="KW-0520">NAD</keyword>
<dbReference type="EMBL" id="PGFB01000003">
    <property type="protein sequence ID" value="PJJ61963.1"/>
    <property type="molecule type" value="Genomic_DNA"/>
</dbReference>
<evidence type="ECO:0000259" key="10">
    <source>
        <dbReference type="Pfam" id="PF00881"/>
    </source>
</evidence>
<feature type="binding site" description="in other chain" evidence="8">
    <location>
        <begin position="11"/>
        <end position="13"/>
    </location>
    <ligand>
        <name>FMN</name>
        <dbReference type="ChEBI" id="CHEBI:58210"/>
        <note>ligand shared between dimeric partners</note>
    </ligand>
</feature>
<dbReference type="PANTHER" id="PTHR43821:SF1">
    <property type="entry name" value="NAD(P)H NITROREDUCTASE YDJA-RELATED"/>
    <property type="match status" value="1"/>
</dbReference>
<evidence type="ECO:0000256" key="9">
    <source>
        <dbReference type="SAM" id="MobiDB-lite"/>
    </source>
</evidence>
<reference evidence="11 12" key="1">
    <citation type="submission" date="2017-11" db="EMBL/GenBank/DDBJ databases">
        <title>Genomic Encyclopedia of Archaeal and Bacterial Type Strains, Phase II (KMG-II): From Individual Species to Whole Genera.</title>
        <authorList>
            <person name="Goeker M."/>
        </authorList>
    </citation>
    <scope>NUCLEOTIDE SEQUENCE [LARGE SCALE GENOMIC DNA]</scope>
    <source>
        <strain evidence="11 12">DSM 25625</strain>
    </source>
</reference>
<keyword evidence="2 7" id="KW-0285">Flavoprotein</keyword>
<keyword evidence="5 7" id="KW-0560">Oxidoreductase</keyword>